<dbReference type="InParanoid" id="B0WF35"/>
<feature type="region of interest" description="Disordered" evidence="2">
    <location>
        <begin position="163"/>
        <end position="187"/>
    </location>
</feature>
<reference evidence="4" key="1">
    <citation type="submission" date="2007-03" db="EMBL/GenBank/DDBJ databases">
        <title>Annotation of Culex pipiens quinquefasciatus.</title>
        <authorList>
            <consortium name="The Broad Institute Genome Sequencing Platform"/>
            <person name="Atkinson P.W."/>
            <person name="Hemingway J."/>
            <person name="Christensen B.M."/>
            <person name="Higgs S."/>
            <person name="Kodira C."/>
            <person name="Hannick L."/>
            <person name="Megy K."/>
            <person name="O'Leary S."/>
            <person name="Pearson M."/>
            <person name="Haas B.J."/>
            <person name="Mauceli E."/>
            <person name="Wortman J.R."/>
            <person name="Lee N.H."/>
            <person name="Guigo R."/>
            <person name="Stanke M."/>
            <person name="Alvarado L."/>
            <person name="Amedeo P."/>
            <person name="Antoine C.H."/>
            <person name="Arensburger P."/>
            <person name="Bidwell S.L."/>
            <person name="Crawford M."/>
            <person name="Camaro F."/>
            <person name="Devon K."/>
            <person name="Engels R."/>
            <person name="Hammond M."/>
            <person name="Howarth C."/>
            <person name="Koehrsen M."/>
            <person name="Lawson D."/>
            <person name="Montgomery P."/>
            <person name="Nene V."/>
            <person name="Nusbaum C."/>
            <person name="Puiu D."/>
            <person name="Romero-Severson J."/>
            <person name="Severson D.W."/>
            <person name="Shumway M."/>
            <person name="Sisk P."/>
            <person name="Stolte C."/>
            <person name="Zeng Q."/>
            <person name="Eisenstadt E."/>
            <person name="Fraser-Liggett C."/>
            <person name="Strausberg R."/>
            <person name="Galagan J."/>
            <person name="Birren B."/>
            <person name="Collins F.H."/>
        </authorList>
    </citation>
    <scope>NUCLEOTIDE SEQUENCE [LARGE SCALE GENOMIC DNA]</scope>
    <source>
        <strain evidence="4">JHB</strain>
    </source>
</reference>
<dbReference type="VEuPathDB" id="VectorBase:CQUJHB006580"/>
<dbReference type="EMBL" id="DS231914">
    <property type="protein sequence ID" value="EDS25980.1"/>
    <property type="molecule type" value="Genomic_DNA"/>
</dbReference>
<dbReference type="OrthoDB" id="8912589at2759"/>
<dbReference type="AlphaFoldDB" id="B0WF35"/>
<feature type="coiled-coil region" evidence="1">
    <location>
        <begin position="42"/>
        <end position="111"/>
    </location>
</feature>
<keyword evidence="3" id="KW-1133">Transmembrane helix</keyword>
<keyword evidence="1" id="KW-0175">Coiled coil</keyword>
<evidence type="ECO:0000256" key="1">
    <source>
        <dbReference type="SAM" id="Coils"/>
    </source>
</evidence>
<proteinExistence type="predicted"/>
<protein>
    <submittedName>
        <fullName evidence="4">Uncharacterized protein</fullName>
    </submittedName>
</protein>
<dbReference type="Gene3D" id="1.20.5.340">
    <property type="match status" value="1"/>
</dbReference>
<feature type="transmembrane region" description="Helical" evidence="3">
    <location>
        <begin position="227"/>
        <end position="254"/>
    </location>
</feature>
<evidence type="ECO:0000256" key="3">
    <source>
        <dbReference type="SAM" id="Phobius"/>
    </source>
</evidence>
<feature type="compositionally biased region" description="Polar residues" evidence="2">
    <location>
        <begin position="168"/>
        <end position="187"/>
    </location>
</feature>
<organism>
    <name type="scientific">Culex quinquefasciatus</name>
    <name type="common">Southern house mosquito</name>
    <name type="synonym">Culex pungens</name>
    <dbReference type="NCBI Taxonomy" id="7176"/>
    <lineage>
        <taxon>Eukaryota</taxon>
        <taxon>Metazoa</taxon>
        <taxon>Ecdysozoa</taxon>
        <taxon>Arthropoda</taxon>
        <taxon>Hexapoda</taxon>
        <taxon>Insecta</taxon>
        <taxon>Pterygota</taxon>
        <taxon>Neoptera</taxon>
        <taxon>Endopterygota</taxon>
        <taxon>Diptera</taxon>
        <taxon>Nematocera</taxon>
        <taxon>Culicoidea</taxon>
        <taxon>Culicidae</taxon>
        <taxon>Culicinae</taxon>
        <taxon>Culicini</taxon>
        <taxon>Culex</taxon>
        <taxon>Culex</taxon>
    </lineage>
</organism>
<dbReference type="VEuPathDB" id="VectorBase:CPIJ005370"/>
<keyword evidence="3" id="KW-0812">Transmembrane</keyword>
<dbReference type="PANTHER" id="PTHR39948">
    <property type="entry name" value="GEO11419P1"/>
    <property type="match status" value="1"/>
</dbReference>
<sequence>MDRPITLSEYSSWLQMVCAEAAICLRASDQLTARIEKIATFKETLAHRLHGTKQRVDQLKQTINELEKTTQPVRECLTATQAKLAKLDEESALLQQQLAENKTQIEQVEARAEGPDKELVQHLKAEDPPVRKREKENLHARREHSAWMREALKCIRAHTPKKPAFRSPQVQRTETLPPVTQHSSNSSQFRSVDSRIPSVVDVSYAAVFKPNSHQTPPLQINTTMANVLWSIIWLIILIIVGFWIAFFCAGWYVLVYPLTVCIPDVAVISDFLLKGAQFAHYCAKNLVEGNALF</sequence>
<dbReference type="HOGENOM" id="CLU_185534_0_0_1"/>
<accession>B0WF35</accession>
<gene>
    <name evidence="4" type="ORF">CpipJ_CPIJ005370</name>
</gene>
<evidence type="ECO:0000256" key="2">
    <source>
        <dbReference type="SAM" id="MobiDB-lite"/>
    </source>
</evidence>
<keyword evidence="3" id="KW-0472">Membrane</keyword>
<evidence type="ECO:0000313" key="4">
    <source>
        <dbReference type="EMBL" id="EDS25980.1"/>
    </source>
</evidence>
<name>B0WF35_CULQU</name>
<dbReference type="VEuPathDB" id="VectorBase:CQUJHB008143"/>
<dbReference type="eggNOG" id="ENOG502SC2I">
    <property type="taxonomic scope" value="Eukaryota"/>
</dbReference>
<dbReference type="KEGG" id="cqu:CpipJ_CPIJ005370"/>
<dbReference type="PANTHER" id="PTHR39948:SF1">
    <property type="entry name" value="GEO11419P1"/>
    <property type="match status" value="1"/>
</dbReference>